<gene>
    <name evidence="1" type="ORF">CD32_01670</name>
</gene>
<evidence type="ECO:0000313" key="1">
    <source>
        <dbReference type="EMBL" id="KGR88396.1"/>
    </source>
</evidence>
<evidence type="ECO:0000313" key="2">
    <source>
        <dbReference type="Proteomes" id="UP000030437"/>
    </source>
</evidence>
<evidence type="ECO:0008006" key="3">
    <source>
        <dbReference type="Google" id="ProtNLM"/>
    </source>
</evidence>
<dbReference type="Proteomes" id="UP000030437">
    <property type="component" value="Unassembled WGS sequence"/>
</dbReference>
<protein>
    <recommendedName>
        <fullName evidence="3">Right handed beta helix domain-containing protein</fullName>
    </recommendedName>
</protein>
<sequence>MFSGGEGTLQKPYLISTVEDFLLINAHLSAHFRQIKDIDFSEDEIAPIGTEEGNIFSGVYDGDNFLLNNVTIRGVGDGTALFDRCSRAILKNIHLNNANVYPVPNNGKTRSALLCNTINEGTVIENCHVQGAILDVSSSSYSSAGGAGIANISDQDCVIKKCSAHLQISQTGFAAGLVVFNGGEIHDSYAFLTVDDVYEIGTIVHTNNESGNVYNSYTVLSFTRARYIYFPCINRRDDYGFHNSFFDCNTLGGDDWEPGRYYYDGTDFVKGTDGNLYKCIQMQSDKDYSYWEPGWTQPPSWWPPPMYSARPIDGVAYSQYWEAIGPTNTEGARTTIQMKSKNNYEGWDFNSIWQISEGKSYPTFKRPKVVKCNSIPLTKLTVN</sequence>
<dbReference type="EMBL" id="JPVP01000040">
    <property type="protein sequence ID" value="KGR88396.1"/>
    <property type="molecule type" value="Genomic_DNA"/>
</dbReference>
<dbReference type="STRING" id="1220589.CD32_01670"/>
<reference evidence="1 2" key="1">
    <citation type="submission" date="2014-02" db="EMBL/GenBank/DDBJ databases">
        <title>Draft genome sequence of Lysinibacillus odysseyi NBRC 100172.</title>
        <authorList>
            <person name="Zhang F."/>
            <person name="Wang G."/>
            <person name="Zhang L."/>
        </authorList>
    </citation>
    <scope>NUCLEOTIDE SEQUENCE [LARGE SCALE GENOMIC DNA]</scope>
    <source>
        <strain evidence="1 2">NBRC 100172</strain>
    </source>
</reference>
<keyword evidence="2" id="KW-1185">Reference proteome</keyword>
<dbReference type="AlphaFoldDB" id="A0A0A3IUN2"/>
<dbReference type="eggNOG" id="COG5492">
    <property type="taxonomic scope" value="Bacteria"/>
</dbReference>
<accession>A0A0A3IUN2</accession>
<comment type="caution">
    <text evidence="1">The sequence shown here is derived from an EMBL/GenBank/DDBJ whole genome shotgun (WGS) entry which is preliminary data.</text>
</comment>
<proteinExistence type="predicted"/>
<dbReference type="Gene3D" id="2.160.20.110">
    <property type="match status" value="1"/>
</dbReference>
<organism evidence="1 2">
    <name type="scientific">Lysinibacillus odysseyi 34hs-1 = NBRC 100172</name>
    <dbReference type="NCBI Taxonomy" id="1220589"/>
    <lineage>
        <taxon>Bacteria</taxon>
        <taxon>Bacillati</taxon>
        <taxon>Bacillota</taxon>
        <taxon>Bacilli</taxon>
        <taxon>Bacillales</taxon>
        <taxon>Bacillaceae</taxon>
        <taxon>Lysinibacillus</taxon>
    </lineage>
</organism>
<name>A0A0A3IUN2_9BACI</name>